<accession>A0A0A9HDX4</accession>
<organism evidence="1">
    <name type="scientific">Arundo donax</name>
    <name type="common">Giant reed</name>
    <name type="synonym">Donax arundinaceus</name>
    <dbReference type="NCBI Taxonomy" id="35708"/>
    <lineage>
        <taxon>Eukaryota</taxon>
        <taxon>Viridiplantae</taxon>
        <taxon>Streptophyta</taxon>
        <taxon>Embryophyta</taxon>
        <taxon>Tracheophyta</taxon>
        <taxon>Spermatophyta</taxon>
        <taxon>Magnoliopsida</taxon>
        <taxon>Liliopsida</taxon>
        <taxon>Poales</taxon>
        <taxon>Poaceae</taxon>
        <taxon>PACMAD clade</taxon>
        <taxon>Arundinoideae</taxon>
        <taxon>Arundineae</taxon>
        <taxon>Arundo</taxon>
    </lineage>
</organism>
<reference evidence="1" key="2">
    <citation type="journal article" date="2015" name="Data Brief">
        <title>Shoot transcriptome of the giant reed, Arundo donax.</title>
        <authorList>
            <person name="Barrero R.A."/>
            <person name="Guerrero F.D."/>
            <person name="Moolhuijzen P."/>
            <person name="Goolsby J.A."/>
            <person name="Tidwell J."/>
            <person name="Bellgard S.E."/>
            <person name="Bellgard M.I."/>
        </authorList>
    </citation>
    <scope>NUCLEOTIDE SEQUENCE</scope>
    <source>
        <tissue evidence="1">Shoot tissue taken approximately 20 cm above the soil surface</tissue>
    </source>
</reference>
<proteinExistence type="predicted"/>
<reference evidence="1" key="1">
    <citation type="submission" date="2014-09" db="EMBL/GenBank/DDBJ databases">
        <authorList>
            <person name="Magalhaes I.L.F."/>
            <person name="Oliveira U."/>
            <person name="Santos F.R."/>
            <person name="Vidigal T.H.D.A."/>
            <person name="Brescovit A.D."/>
            <person name="Santos A.J."/>
        </authorList>
    </citation>
    <scope>NUCLEOTIDE SEQUENCE</scope>
    <source>
        <tissue evidence="1">Shoot tissue taken approximately 20 cm above the soil surface</tissue>
    </source>
</reference>
<sequence length="19" mass="2169">MSSTPSEMELFFEHGIIIT</sequence>
<evidence type="ECO:0000313" key="1">
    <source>
        <dbReference type="EMBL" id="JAE34962.1"/>
    </source>
</evidence>
<protein>
    <submittedName>
        <fullName evidence="1">Uncharacterized protein</fullName>
    </submittedName>
</protein>
<dbReference type="EMBL" id="GBRH01162934">
    <property type="protein sequence ID" value="JAE34962.1"/>
    <property type="molecule type" value="Transcribed_RNA"/>
</dbReference>
<name>A0A0A9HDX4_ARUDO</name>
<dbReference type="AlphaFoldDB" id="A0A0A9HDX4"/>